<dbReference type="InterPro" id="IPR011990">
    <property type="entry name" value="TPR-like_helical_dom_sf"/>
</dbReference>
<dbReference type="RefSeq" id="WP_093197354.1">
    <property type="nucleotide sequence ID" value="NZ_FNGS01000001.1"/>
</dbReference>
<organism evidence="2 3">
    <name type="scientific">Siphonobacter aquaeclarae</name>
    <dbReference type="NCBI Taxonomy" id="563176"/>
    <lineage>
        <taxon>Bacteria</taxon>
        <taxon>Pseudomonadati</taxon>
        <taxon>Bacteroidota</taxon>
        <taxon>Cytophagia</taxon>
        <taxon>Cytophagales</taxon>
        <taxon>Cytophagaceae</taxon>
        <taxon>Siphonobacter</taxon>
    </lineage>
</organism>
<keyword evidence="3" id="KW-1185">Reference proteome</keyword>
<evidence type="ECO:0000313" key="2">
    <source>
        <dbReference type="EMBL" id="SDL26275.1"/>
    </source>
</evidence>
<accession>A0A1G9IMG2</accession>
<evidence type="ECO:0008006" key="4">
    <source>
        <dbReference type="Google" id="ProtNLM"/>
    </source>
</evidence>
<dbReference type="OrthoDB" id="959844at2"/>
<evidence type="ECO:0000256" key="1">
    <source>
        <dbReference type="SAM" id="Phobius"/>
    </source>
</evidence>
<dbReference type="STRING" id="563176.SAMN04488090_0538"/>
<sequence>MDLTNELLTDIARYLDGTMQGPERDAFAGRMESEDGLRLEVQLQQEIREGMKILAEKERFKAIHAEVIGATAIAARPVRRLPWRPLAIAASLALLLGIGWWWWAGQATDRYLAAGPKPEPVLLPDDERLGASPERHTADSLALAAALTTLRHTGAESAIPALEKVASQPLNHWTASAEWYLAIAYRKEGRKEDARRLLERIAATEGHPYQAEAAKELR</sequence>
<evidence type="ECO:0000313" key="3">
    <source>
        <dbReference type="Proteomes" id="UP000198901"/>
    </source>
</evidence>
<dbReference type="AlphaFoldDB" id="A0A1G9IMG2"/>
<gene>
    <name evidence="2" type="ORF">SAMN04488090_0538</name>
</gene>
<keyword evidence="1" id="KW-1133">Transmembrane helix</keyword>
<reference evidence="2 3" key="1">
    <citation type="submission" date="2016-10" db="EMBL/GenBank/DDBJ databases">
        <authorList>
            <person name="de Groot N.N."/>
        </authorList>
    </citation>
    <scope>NUCLEOTIDE SEQUENCE [LARGE SCALE GENOMIC DNA]</scope>
    <source>
        <strain evidence="2 3">DSM 21668</strain>
    </source>
</reference>
<protein>
    <recommendedName>
        <fullName evidence="4">Tetratricopeptide repeat-containing protein</fullName>
    </recommendedName>
</protein>
<dbReference type="EMBL" id="FNGS01000001">
    <property type="protein sequence ID" value="SDL26275.1"/>
    <property type="molecule type" value="Genomic_DNA"/>
</dbReference>
<keyword evidence="1" id="KW-0472">Membrane</keyword>
<keyword evidence="1" id="KW-0812">Transmembrane</keyword>
<name>A0A1G9IMG2_9BACT</name>
<dbReference type="Proteomes" id="UP000198901">
    <property type="component" value="Unassembled WGS sequence"/>
</dbReference>
<feature type="transmembrane region" description="Helical" evidence="1">
    <location>
        <begin position="86"/>
        <end position="103"/>
    </location>
</feature>
<dbReference type="Gene3D" id="1.25.40.10">
    <property type="entry name" value="Tetratricopeptide repeat domain"/>
    <property type="match status" value="1"/>
</dbReference>
<proteinExistence type="predicted"/>